<accession>A0ABT1PGL8</accession>
<comment type="caution">
    <text evidence="1">The sequence shown here is derived from an EMBL/GenBank/DDBJ whole genome shotgun (WGS) entry which is preliminary data.</text>
</comment>
<dbReference type="Proteomes" id="UP001206206">
    <property type="component" value="Unassembled WGS sequence"/>
</dbReference>
<sequence>MNAKLHAPSYSVPTAALAVGVGGSVALPDDMGDWQRLAASAAIGGIVHAAARCWRWWQVRG</sequence>
<proteinExistence type="predicted"/>
<gene>
    <name evidence="1" type="ORF">NON19_15345</name>
</gene>
<organism evidence="1 2">
    <name type="scientific">Streptantibioticus rubrisoli</name>
    <dbReference type="NCBI Taxonomy" id="1387313"/>
    <lineage>
        <taxon>Bacteria</taxon>
        <taxon>Bacillati</taxon>
        <taxon>Actinomycetota</taxon>
        <taxon>Actinomycetes</taxon>
        <taxon>Kitasatosporales</taxon>
        <taxon>Streptomycetaceae</taxon>
        <taxon>Streptantibioticus</taxon>
    </lineage>
</organism>
<evidence type="ECO:0000313" key="1">
    <source>
        <dbReference type="EMBL" id="MCQ4043363.1"/>
    </source>
</evidence>
<name>A0ABT1PGL8_9ACTN</name>
<dbReference type="EMBL" id="JANFNH010000015">
    <property type="protein sequence ID" value="MCQ4043363.1"/>
    <property type="molecule type" value="Genomic_DNA"/>
</dbReference>
<evidence type="ECO:0000313" key="2">
    <source>
        <dbReference type="Proteomes" id="UP001206206"/>
    </source>
</evidence>
<protein>
    <submittedName>
        <fullName evidence="1">Uncharacterized protein</fullName>
    </submittedName>
</protein>
<keyword evidence="2" id="KW-1185">Reference proteome</keyword>
<reference evidence="1 2" key="1">
    <citation type="submission" date="2022-06" db="EMBL/GenBank/DDBJ databases">
        <title>Draft genome sequence of type strain Streptomyces rubrisoli DSM 42083.</title>
        <authorList>
            <person name="Duangmal K."/>
            <person name="Klaysubun C."/>
        </authorList>
    </citation>
    <scope>NUCLEOTIDE SEQUENCE [LARGE SCALE GENOMIC DNA]</scope>
    <source>
        <strain evidence="1 2">DSM 42083</strain>
    </source>
</reference>
<dbReference type="RefSeq" id="WP_255928406.1">
    <property type="nucleotide sequence ID" value="NZ_JANFNH010000015.1"/>
</dbReference>